<accession>A0AAV8Z5S5</accession>
<organism evidence="1 2">
    <name type="scientific">Aromia moschata</name>
    <dbReference type="NCBI Taxonomy" id="1265417"/>
    <lineage>
        <taxon>Eukaryota</taxon>
        <taxon>Metazoa</taxon>
        <taxon>Ecdysozoa</taxon>
        <taxon>Arthropoda</taxon>
        <taxon>Hexapoda</taxon>
        <taxon>Insecta</taxon>
        <taxon>Pterygota</taxon>
        <taxon>Neoptera</taxon>
        <taxon>Endopterygota</taxon>
        <taxon>Coleoptera</taxon>
        <taxon>Polyphaga</taxon>
        <taxon>Cucujiformia</taxon>
        <taxon>Chrysomeloidea</taxon>
        <taxon>Cerambycidae</taxon>
        <taxon>Cerambycinae</taxon>
        <taxon>Callichromatini</taxon>
        <taxon>Aromia</taxon>
    </lineage>
</organism>
<protein>
    <submittedName>
        <fullName evidence="1">Uncharacterized protein</fullName>
    </submittedName>
</protein>
<name>A0AAV8Z5S5_9CUCU</name>
<proteinExistence type="predicted"/>
<comment type="caution">
    <text evidence="1">The sequence shown here is derived from an EMBL/GenBank/DDBJ whole genome shotgun (WGS) entry which is preliminary data.</text>
</comment>
<dbReference type="EMBL" id="JAPWTK010000013">
    <property type="protein sequence ID" value="KAJ8959411.1"/>
    <property type="molecule type" value="Genomic_DNA"/>
</dbReference>
<reference evidence="1" key="1">
    <citation type="journal article" date="2023" name="Insect Mol. Biol.">
        <title>Genome sequencing provides insights into the evolution of gene families encoding plant cell wall-degrading enzymes in longhorned beetles.</title>
        <authorList>
            <person name="Shin N.R."/>
            <person name="Okamura Y."/>
            <person name="Kirsch R."/>
            <person name="Pauchet Y."/>
        </authorList>
    </citation>
    <scope>NUCLEOTIDE SEQUENCE</scope>
    <source>
        <tissue evidence="1">Midgut</tissue>
    </source>
</reference>
<dbReference type="Proteomes" id="UP001162162">
    <property type="component" value="Unassembled WGS sequence"/>
</dbReference>
<dbReference type="AlphaFoldDB" id="A0AAV8Z5S5"/>
<sequence length="130" mass="15323">MDLNEQILIYIHILIYTTNTTVLDKQIRWDSFLLFVNYRNSWENNLFIDCLYGLVWYLYGFVIDSLCSSKKNVCRLQTGSECLPSRVLNCFRISCPPARGWRTTAHTRVLVPCQDQSVAYICRDKKYTHI</sequence>
<evidence type="ECO:0000313" key="1">
    <source>
        <dbReference type="EMBL" id="KAJ8959411.1"/>
    </source>
</evidence>
<evidence type="ECO:0000313" key="2">
    <source>
        <dbReference type="Proteomes" id="UP001162162"/>
    </source>
</evidence>
<keyword evidence="2" id="KW-1185">Reference proteome</keyword>
<gene>
    <name evidence="1" type="ORF">NQ318_022101</name>
</gene>